<protein>
    <submittedName>
        <fullName evidence="1">Uncharacterized protein</fullName>
    </submittedName>
</protein>
<dbReference type="EMBL" id="NHYD01001055">
    <property type="protein sequence ID" value="PPQ92333.1"/>
    <property type="molecule type" value="Genomic_DNA"/>
</dbReference>
<sequence>MSSSHHGYCFVANPTAAAASSLCTVSTQQAAASMAAAHRMFHGCPLVMHCTTQQAAAVEAAAHCQSLLHDTTHNEQLNGCFSTIT</sequence>
<reference evidence="1 2" key="1">
    <citation type="journal article" date="2018" name="Evol. Lett.">
        <title>Horizontal gene cluster transfer increased hallucinogenic mushroom diversity.</title>
        <authorList>
            <person name="Reynolds H.T."/>
            <person name="Vijayakumar V."/>
            <person name="Gluck-Thaler E."/>
            <person name="Korotkin H.B."/>
            <person name="Matheny P.B."/>
            <person name="Slot J.C."/>
        </authorList>
    </citation>
    <scope>NUCLEOTIDE SEQUENCE [LARGE SCALE GENOMIC DNA]</scope>
    <source>
        <strain evidence="1 2">2631</strain>
    </source>
</reference>
<keyword evidence="2" id="KW-1185">Reference proteome</keyword>
<name>A0A409XNG6_PSICY</name>
<gene>
    <name evidence="1" type="ORF">CVT25_008513</name>
</gene>
<comment type="caution">
    <text evidence="1">The sequence shown here is derived from an EMBL/GenBank/DDBJ whole genome shotgun (WGS) entry which is preliminary data.</text>
</comment>
<dbReference type="AlphaFoldDB" id="A0A409XNG6"/>
<organism evidence="1 2">
    <name type="scientific">Psilocybe cyanescens</name>
    <dbReference type="NCBI Taxonomy" id="93625"/>
    <lineage>
        <taxon>Eukaryota</taxon>
        <taxon>Fungi</taxon>
        <taxon>Dikarya</taxon>
        <taxon>Basidiomycota</taxon>
        <taxon>Agaricomycotina</taxon>
        <taxon>Agaricomycetes</taxon>
        <taxon>Agaricomycetidae</taxon>
        <taxon>Agaricales</taxon>
        <taxon>Agaricineae</taxon>
        <taxon>Strophariaceae</taxon>
        <taxon>Psilocybe</taxon>
    </lineage>
</organism>
<proteinExistence type="predicted"/>
<dbReference type="InParanoid" id="A0A409XNG6"/>
<accession>A0A409XNG6</accession>
<evidence type="ECO:0000313" key="2">
    <source>
        <dbReference type="Proteomes" id="UP000283269"/>
    </source>
</evidence>
<dbReference type="Proteomes" id="UP000283269">
    <property type="component" value="Unassembled WGS sequence"/>
</dbReference>
<evidence type="ECO:0000313" key="1">
    <source>
        <dbReference type="EMBL" id="PPQ92333.1"/>
    </source>
</evidence>